<dbReference type="EMBL" id="JAEQNC010000020">
    <property type="protein sequence ID" value="MBL0375200.1"/>
    <property type="molecule type" value="Genomic_DNA"/>
</dbReference>
<dbReference type="PANTHER" id="PTHR36508">
    <property type="entry name" value="PROTEIN SLYX"/>
    <property type="match status" value="1"/>
</dbReference>
<dbReference type="InterPro" id="IPR007236">
    <property type="entry name" value="SlyX"/>
</dbReference>
<reference evidence="1" key="1">
    <citation type="submission" date="2021-01" db="EMBL/GenBank/DDBJ databases">
        <title>Rhizobium sp. strain KVB221 16S ribosomal RNA gene Genome sequencing and assembly.</title>
        <authorList>
            <person name="Kang M."/>
        </authorList>
    </citation>
    <scope>NUCLEOTIDE SEQUENCE</scope>
    <source>
        <strain evidence="1">KVB221</strain>
    </source>
</reference>
<evidence type="ECO:0000313" key="2">
    <source>
        <dbReference type="Proteomes" id="UP000633219"/>
    </source>
</evidence>
<proteinExistence type="predicted"/>
<comment type="caution">
    <text evidence="1">The sequence shown here is derived from an EMBL/GenBank/DDBJ whole genome shotgun (WGS) entry which is preliminary data.</text>
</comment>
<dbReference type="Proteomes" id="UP000633219">
    <property type="component" value="Unassembled WGS sequence"/>
</dbReference>
<gene>
    <name evidence="1" type="ORF">JJB09_24595</name>
</gene>
<keyword evidence="2" id="KW-1185">Reference proteome</keyword>
<evidence type="ECO:0000313" key="1">
    <source>
        <dbReference type="EMBL" id="MBL0375200.1"/>
    </source>
</evidence>
<protein>
    <submittedName>
        <fullName evidence="1">SlyX family protein</fullName>
    </submittedName>
</protein>
<dbReference type="Pfam" id="PF04102">
    <property type="entry name" value="SlyX"/>
    <property type="match status" value="1"/>
</dbReference>
<organism evidence="1 2">
    <name type="scientific">Rhizobium setariae</name>
    <dbReference type="NCBI Taxonomy" id="2801340"/>
    <lineage>
        <taxon>Bacteria</taxon>
        <taxon>Pseudomonadati</taxon>
        <taxon>Pseudomonadota</taxon>
        <taxon>Alphaproteobacteria</taxon>
        <taxon>Hyphomicrobiales</taxon>
        <taxon>Rhizobiaceae</taxon>
        <taxon>Rhizobium/Agrobacterium group</taxon>
        <taxon>Rhizobium</taxon>
    </lineage>
</organism>
<name>A0A937CN86_9HYPH</name>
<dbReference type="RefSeq" id="WP_201663806.1">
    <property type="nucleotide sequence ID" value="NZ_JAEQNC010000020.1"/>
</dbReference>
<dbReference type="AlphaFoldDB" id="A0A937CN86"/>
<dbReference type="NCBIfam" id="NF001962">
    <property type="entry name" value="PRK00736.1"/>
    <property type="match status" value="1"/>
</dbReference>
<accession>A0A937CN86</accession>
<dbReference type="PANTHER" id="PTHR36508:SF1">
    <property type="entry name" value="PROTEIN SLYX"/>
    <property type="match status" value="1"/>
</dbReference>
<sequence>MQLEESAAHQARTIDELSSQLAEQWKIIDHLQLKLTRLSDQFQALEDATLEAPANTKPPHY</sequence>